<evidence type="ECO:0000259" key="2">
    <source>
        <dbReference type="PROSITE" id="PS50125"/>
    </source>
</evidence>
<dbReference type="PRINTS" id="PR00364">
    <property type="entry name" value="DISEASERSIST"/>
</dbReference>
<dbReference type="InterPro" id="IPR001054">
    <property type="entry name" value="A/G_cyclase"/>
</dbReference>
<dbReference type="GO" id="GO:0035556">
    <property type="term" value="P:intracellular signal transduction"/>
    <property type="evidence" value="ECO:0007669"/>
    <property type="project" value="InterPro"/>
</dbReference>
<dbReference type="GO" id="GO:0009190">
    <property type="term" value="P:cyclic nucleotide biosynthetic process"/>
    <property type="evidence" value="ECO:0007669"/>
    <property type="project" value="InterPro"/>
</dbReference>
<dbReference type="AlphaFoldDB" id="A0A2T8F599"/>
<sequence length="887" mass="94914">MVVTTDHLSSSSARRLPEGVVTLLFTDIEGSTRLLSRLGAAYSEVLSIHHRLLRSCIAAHEGYEVTTEGDAFFAAFSSPRQAVAAAVEAQRSLHSYPWPHGEPIKVRMGLHTGEPVVVDGDYVGIDVHRAARIASAGHGGQILISALVRDHVADQLPDGVTANDLGSHWLKDLPAPEHLLQLDIEGLPHRFPALKSLLPSTNVPRRAAALVGRHRERSELRELVAGSDVRLVTVTGPGGAGKTRLASAVALDLRGEHPHGVYFVDLTSVSDAADVVPAVARVLGVAIDGDGPAGQLVESYIGDRSMLLLLDNLEQVIDAAQAIGHLVAACPGLTVLATSRILLGLRDEHEYAVPPMTLPTGTSLTEVTASEAVQLFVECAGRVRRGFEVTEENAAAVAAICTMLDGLPLAIELAAARTRLFPPQALVTRLGDRLGFLTSGSKDTPLRHRTLRATIDWSYLLLSEEERRFFLDLAVFRGGARWDSIVAVVTTDTEALDLVTALVDHSLVVQREDRDGEPRFTMLQSIQEYALARLADDPVHDLELRQRHAGHMLELLAGGIEQGAAADEEIAAREYDNVRAALALWLEGSVRGGAPAGEKALRLAAALGAYWYHHGLASEGAAWLERAFAAADDPPPQVAAQALRELGVMYEVRQELDRARDLMVQALALYRELGDAAGEARCLNSLGVVARSAGQVDDAERYVREAVAIRRRTGDQKGLSTALNNLGILHLDRGDWAQARAVLAEALTLDRSNQDTWGAACTSVNLGLAHVLGGAVEAAQQLFRDALTSFGTVGDPDGVIQTLESTVGLAVARELWAAAARLAAAASEGRTQLGLPGSPADSRQLDAWVEQTRAALGRTAYEEAWTKGSAMTLEQATKHAIEDVLTD</sequence>
<reference evidence="3 4" key="1">
    <citation type="submission" date="2018-04" db="EMBL/GenBank/DDBJ databases">
        <title>Genome of Nocardioides gansuensis WSJ-1.</title>
        <authorList>
            <person name="Wu S."/>
            <person name="Wang G."/>
        </authorList>
    </citation>
    <scope>NUCLEOTIDE SEQUENCE [LARGE SCALE GENOMIC DNA]</scope>
    <source>
        <strain evidence="3 4">WSJ-1</strain>
    </source>
</reference>
<protein>
    <recommendedName>
        <fullName evidence="2">Guanylate cyclase domain-containing protein</fullName>
    </recommendedName>
</protein>
<keyword evidence="4" id="KW-1185">Reference proteome</keyword>
<dbReference type="SUPFAM" id="SSF55073">
    <property type="entry name" value="Nucleotide cyclase"/>
    <property type="match status" value="1"/>
</dbReference>
<dbReference type="GO" id="GO:0004016">
    <property type="term" value="F:adenylate cyclase activity"/>
    <property type="evidence" value="ECO:0007669"/>
    <property type="project" value="UniProtKB-ARBA"/>
</dbReference>
<dbReference type="SMART" id="SM00028">
    <property type="entry name" value="TPR"/>
    <property type="match status" value="3"/>
</dbReference>
<organism evidence="3 4">
    <name type="scientific">Nocardioides gansuensis</name>
    <dbReference type="NCBI Taxonomy" id="2138300"/>
    <lineage>
        <taxon>Bacteria</taxon>
        <taxon>Bacillati</taxon>
        <taxon>Actinomycetota</taxon>
        <taxon>Actinomycetes</taxon>
        <taxon>Propionibacteriales</taxon>
        <taxon>Nocardioidaceae</taxon>
        <taxon>Nocardioides</taxon>
    </lineage>
</organism>
<accession>A0A2T8F599</accession>
<dbReference type="Gene3D" id="1.25.40.10">
    <property type="entry name" value="Tetratricopeptide repeat domain"/>
    <property type="match status" value="1"/>
</dbReference>
<dbReference type="Pfam" id="PF00211">
    <property type="entry name" value="Guanylate_cyc"/>
    <property type="match status" value="1"/>
</dbReference>
<evidence type="ECO:0000313" key="4">
    <source>
        <dbReference type="Proteomes" id="UP000246018"/>
    </source>
</evidence>
<keyword evidence="1" id="KW-0802">TPR repeat</keyword>
<name>A0A2T8F599_9ACTN</name>
<dbReference type="Pfam" id="PF25872">
    <property type="entry name" value="HTH_77"/>
    <property type="match status" value="1"/>
</dbReference>
<dbReference type="InterPro" id="IPR019734">
    <property type="entry name" value="TPR_rpt"/>
</dbReference>
<dbReference type="CDD" id="cd07302">
    <property type="entry name" value="CHD"/>
    <property type="match status" value="1"/>
</dbReference>
<evidence type="ECO:0000256" key="1">
    <source>
        <dbReference type="PROSITE-ProRule" id="PRU00339"/>
    </source>
</evidence>
<proteinExistence type="predicted"/>
<gene>
    <name evidence="3" type="ORF">DDE18_21070</name>
</gene>
<dbReference type="SUPFAM" id="SSF52540">
    <property type="entry name" value="P-loop containing nucleoside triphosphate hydrolases"/>
    <property type="match status" value="1"/>
</dbReference>
<dbReference type="SUPFAM" id="SSF48452">
    <property type="entry name" value="TPR-like"/>
    <property type="match status" value="1"/>
</dbReference>
<dbReference type="Proteomes" id="UP000246018">
    <property type="component" value="Unassembled WGS sequence"/>
</dbReference>
<dbReference type="Gene3D" id="3.40.50.300">
    <property type="entry name" value="P-loop containing nucleotide triphosphate hydrolases"/>
    <property type="match status" value="1"/>
</dbReference>
<dbReference type="PROSITE" id="PS50005">
    <property type="entry name" value="TPR"/>
    <property type="match status" value="1"/>
</dbReference>
<dbReference type="InterPro" id="IPR029787">
    <property type="entry name" value="Nucleotide_cyclase"/>
</dbReference>
<dbReference type="InterPro" id="IPR058852">
    <property type="entry name" value="HTH_77"/>
</dbReference>
<dbReference type="SMART" id="SM00044">
    <property type="entry name" value="CYCc"/>
    <property type="match status" value="1"/>
</dbReference>
<comment type="caution">
    <text evidence="3">The sequence shown here is derived from an EMBL/GenBank/DDBJ whole genome shotgun (WGS) entry which is preliminary data.</text>
</comment>
<dbReference type="Pfam" id="PF13424">
    <property type="entry name" value="TPR_12"/>
    <property type="match status" value="2"/>
</dbReference>
<dbReference type="EMBL" id="QDGZ01000012">
    <property type="protein sequence ID" value="PVG80876.1"/>
    <property type="molecule type" value="Genomic_DNA"/>
</dbReference>
<dbReference type="PANTHER" id="PTHR47691:SF3">
    <property type="entry name" value="HTH-TYPE TRANSCRIPTIONAL REGULATOR RV0890C-RELATED"/>
    <property type="match status" value="1"/>
</dbReference>
<feature type="repeat" description="TPR" evidence="1">
    <location>
        <begin position="720"/>
        <end position="753"/>
    </location>
</feature>
<dbReference type="Gene3D" id="3.30.70.1230">
    <property type="entry name" value="Nucleotide cyclase"/>
    <property type="match status" value="1"/>
</dbReference>
<feature type="domain" description="Guanylate cyclase" evidence="2">
    <location>
        <begin position="22"/>
        <end position="134"/>
    </location>
</feature>
<dbReference type="InterPro" id="IPR027417">
    <property type="entry name" value="P-loop_NTPase"/>
</dbReference>
<dbReference type="InterPro" id="IPR011990">
    <property type="entry name" value="TPR-like_helical_dom_sf"/>
</dbReference>
<dbReference type="PANTHER" id="PTHR47691">
    <property type="entry name" value="REGULATOR-RELATED"/>
    <property type="match status" value="1"/>
</dbReference>
<evidence type="ECO:0000313" key="3">
    <source>
        <dbReference type="EMBL" id="PVG80876.1"/>
    </source>
</evidence>
<dbReference type="PROSITE" id="PS50125">
    <property type="entry name" value="GUANYLATE_CYCLASE_2"/>
    <property type="match status" value="1"/>
</dbReference>